<protein>
    <submittedName>
        <fullName evidence="1">Uncharacterized protein</fullName>
    </submittedName>
</protein>
<reference evidence="1" key="1">
    <citation type="journal article" date="2021" name="Mol. Ecol. Resour.">
        <title>Apolygus lucorum genome provides insights into omnivorousness and mesophyll feeding.</title>
        <authorList>
            <person name="Liu Y."/>
            <person name="Liu H."/>
            <person name="Wang H."/>
            <person name="Huang T."/>
            <person name="Liu B."/>
            <person name="Yang B."/>
            <person name="Yin L."/>
            <person name="Li B."/>
            <person name="Zhang Y."/>
            <person name="Zhang S."/>
            <person name="Jiang F."/>
            <person name="Zhang X."/>
            <person name="Ren Y."/>
            <person name="Wang B."/>
            <person name="Wang S."/>
            <person name="Lu Y."/>
            <person name="Wu K."/>
            <person name="Fan W."/>
            <person name="Wang G."/>
        </authorList>
    </citation>
    <scope>NUCLEOTIDE SEQUENCE</scope>
    <source>
        <strain evidence="1">12Hb</strain>
    </source>
</reference>
<sequence length="665" mass="75586">MRTHGLKRTDFAVIAVLWGLDIFVPWVNAWSDFTIKSSFGDKLTHSTPYFINIIFLMVVKCAVCLALALIADLRNRKFKTYFISLFVYAITPVFAIITILSRLAPLGFVIPWIGATYFATTPLRFCSIFNQKPRALPDQTRLVVAFFDFVIGVSQYFITERQEELSKFPETYIIVLWVIKIPIFVLIITLTESIRNHLKQEVVTEPSLKAVIEGIKKDMRSEKRNKYIGQFTLFMIIMQPVLVITFIDKILGAVDFENTRHISNRGVYRKFEYLSQMVFLPLLCVVVSFGRGFIGRFGDLVVIAIAHLFNTLICVLLYLFLLEKQTTDELASEILHGAPASPGHASLLIINGTEHQYYFKTPFYETPTPVGVLHLDIHLPKGTRTFELMESPDGSSDTVHTVDLHANKRYRFLTIGTDKKIEKIIQVYGEDDYKVHETETVVLVMNGIVGETVNGIEVPEDSKNHIIEIQQSDRTLLRTSLSQSHQFLKLQVPSGVLKLSYLCQGNNDSCGGFHPSSLRVQMEPFTEVTWVITNDGHTRMKLYSTLHVSPEQIEKAKQLFTRTYSLAGLAQSATAVGYIQFFWTESPIRLRTTLYAILVVSNELLLYIISLVVSTVTPDLALGCICLCCLGFVAHVIIGLWYDLKFRRESWLYLDESVDNVIQPK</sequence>
<gene>
    <name evidence="1" type="ORF">GE061_006540</name>
</gene>
<proteinExistence type="predicted"/>
<evidence type="ECO:0000313" key="1">
    <source>
        <dbReference type="EMBL" id="KAF6200237.1"/>
    </source>
</evidence>
<comment type="caution">
    <text evidence="1">The sequence shown here is derived from an EMBL/GenBank/DDBJ whole genome shotgun (WGS) entry which is preliminary data.</text>
</comment>
<dbReference type="EMBL" id="WIXP02000014">
    <property type="protein sequence ID" value="KAF6200237.1"/>
    <property type="molecule type" value="Genomic_DNA"/>
</dbReference>
<organism evidence="1 2">
    <name type="scientific">Apolygus lucorum</name>
    <name type="common">Small green plant bug</name>
    <name type="synonym">Lygocoris lucorum</name>
    <dbReference type="NCBI Taxonomy" id="248454"/>
    <lineage>
        <taxon>Eukaryota</taxon>
        <taxon>Metazoa</taxon>
        <taxon>Ecdysozoa</taxon>
        <taxon>Arthropoda</taxon>
        <taxon>Hexapoda</taxon>
        <taxon>Insecta</taxon>
        <taxon>Pterygota</taxon>
        <taxon>Neoptera</taxon>
        <taxon>Paraneoptera</taxon>
        <taxon>Hemiptera</taxon>
        <taxon>Heteroptera</taxon>
        <taxon>Panheteroptera</taxon>
        <taxon>Cimicomorpha</taxon>
        <taxon>Miridae</taxon>
        <taxon>Mirini</taxon>
        <taxon>Apolygus</taxon>
    </lineage>
</organism>
<dbReference type="AlphaFoldDB" id="A0A6A4J493"/>
<keyword evidence="2" id="KW-1185">Reference proteome</keyword>
<accession>A0A6A4J493</accession>
<name>A0A6A4J493_APOLU</name>
<evidence type="ECO:0000313" key="2">
    <source>
        <dbReference type="Proteomes" id="UP000466442"/>
    </source>
</evidence>
<dbReference type="Proteomes" id="UP000466442">
    <property type="component" value="Unassembled WGS sequence"/>
</dbReference>